<sequence length="411" mass="46116">MQRSILFALVVQLSCVASVFGWEDPVAARKPLKYWVDRLNDSDAEVREQAASFVENELTEFSPWDWAWEGGSYSDPDGRKKRAAFRQEANPLIPELLKALKNKDESVVSAAAEVLMAMGPEAQTALPDLERIILSKSSTASTRMTMFYVLLSATPEDKPVGPILLKLLNSLPWETYENVLNESYRSLPTDDEDQQSENAQKQRGTMVALSIPAYLMPMISSGHTKIEVPYLVKIASGEYPATVRAMAIGILGGLEFDAKSAVPALRKLLKDEDRFVRSWAVNALSDIEPDPQLVPELIEALGLKGEKRDEAEQGMREWFKQQEQERESLRELFEDEDDLMVHFQTLNQMIKHGSGFQRRQAIQHLGQIGPAAKSMIPELRKALLDPDEDTRRMAAEAIKQIETTAPTSNNN</sequence>
<dbReference type="EMBL" id="SJPP01000002">
    <property type="protein sequence ID" value="TWU09522.1"/>
    <property type="molecule type" value="Genomic_DNA"/>
</dbReference>
<gene>
    <name evidence="1" type="ORF">CA54_47640</name>
</gene>
<dbReference type="PANTHER" id="PTHR12697">
    <property type="entry name" value="PBS LYASE HEAT-LIKE PROTEIN"/>
    <property type="match status" value="1"/>
</dbReference>
<evidence type="ECO:0000313" key="1">
    <source>
        <dbReference type="EMBL" id="TWU09522.1"/>
    </source>
</evidence>
<keyword evidence="2" id="KW-1185">Reference proteome</keyword>
<proteinExistence type="predicted"/>
<protein>
    <submittedName>
        <fullName evidence="1">HEAT repeat protein</fullName>
    </submittedName>
</protein>
<dbReference type="InterPro" id="IPR016024">
    <property type="entry name" value="ARM-type_fold"/>
</dbReference>
<reference evidence="1 2" key="1">
    <citation type="submission" date="2019-02" db="EMBL/GenBank/DDBJ databases">
        <title>Deep-cultivation of Planctomycetes and their phenomic and genomic characterization uncovers novel biology.</title>
        <authorList>
            <person name="Wiegand S."/>
            <person name="Jogler M."/>
            <person name="Boedeker C."/>
            <person name="Pinto D."/>
            <person name="Vollmers J."/>
            <person name="Rivas-Marin E."/>
            <person name="Kohn T."/>
            <person name="Peeters S.H."/>
            <person name="Heuer A."/>
            <person name="Rast P."/>
            <person name="Oberbeckmann S."/>
            <person name="Bunk B."/>
            <person name="Jeske O."/>
            <person name="Meyerdierks A."/>
            <person name="Storesund J.E."/>
            <person name="Kallscheuer N."/>
            <person name="Luecker S."/>
            <person name="Lage O.M."/>
            <person name="Pohl T."/>
            <person name="Merkel B.J."/>
            <person name="Hornburger P."/>
            <person name="Mueller R.-W."/>
            <person name="Bruemmer F."/>
            <person name="Labrenz M."/>
            <person name="Spormann A.M."/>
            <person name="Op Den Camp H."/>
            <person name="Overmann J."/>
            <person name="Amann R."/>
            <person name="Jetten M.S.M."/>
            <person name="Mascher T."/>
            <person name="Medema M.H."/>
            <person name="Devos D.P."/>
            <person name="Kaster A.-K."/>
            <person name="Ovreas L."/>
            <person name="Rohde M."/>
            <person name="Galperin M.Y."/>
            <person name="Jogler C."/>
        </authorList>
    </citation>
    <scope>NUCLEOTIDE SEQUENCE [LARGE SCALE GENOMIC DNA]</scope>
    <source>
        <strain evidence="1 2">CA54</strain>
    </source>
</reference>
<dbReference type="Pfam" id="PF13646">
    <property type="entry name" value="HEAT_2"/>
    <property type="match status" value="2"/>
</dbReference>
<dbReference type="AlphaFoldDB" id="A0A5C6BCT4"/>
<dbReference type="Gene3D" id="1.25.10.10">
    <property type="entry name" value="Leucine-rich Repeat Variant"/>
    <property type="match status" value="3"/>
</dbReference>
<name>A0A5C6BCT4_9PLAN</name>
<dbReference type="Proteomes" id="UP000320735">
    <property type="component" value="Unassembled WGS sequence"/>
</dbReference>
<comment type="caution">
    <text evidence="1">The sequence shown here is derived from an EMBL/GenBank/DDBJ whole genome shotgun (WGS) entry which is preliminary data.</text>
</comment>
<evidence type="ECO:0000313" key="2">
    <source>
        <dbReference type="Proteomes" id="UP000320735"/>
    </source>
</evidence>
<dbReference type="GO" id="GO:0016491">
    <property type="term" value="F:oxidoreductase activity"/>
    <property type="evidence" value="ECO:0007669"/>
    <property type="project" value="TreeGrafter"/>
</dbReference>
<dbReference type="SMART" id="SM00567">
    <property type="entry name" value="EZ_HEAT"/>
    <property type="match status" value="3"/>
</dbReference>
<accession>A0A5C6BCT4</accession>
<dbReference type="PANTHER" id="PTHR12697:SF5">
    <property type="entry name" value="DEOXYHYPUSINE HYDROXYLASE"/>
    <property type="match status" value="1"/>
</dbReference>
<dbReference type="InterPro" id="IPR004155">
    <property type="entry name" value="PBS_lyase_HEAT"/>
</dbReference>
<organism evidence="1 2">
    <name type="scientific">Symmachiella macrocystis</name>
    <dbReference type="NCBI Taxonomy" id="2527985"/>
    <lineage>
        <taxon>Bacteria</taxon>
        <taxon>Pseudomonadati</taxon>
        <taxon>Planctomycetota</taxon>
        <taxon>Planctomycetia</taxon>
        <taxon>Planctomycetales</taxon>
        <taxon>Planctomycetaceae</taxon>
        <taxon>Symmachiella</taxon>
    </lineage>
</organism>
<dbReference type="InterPro" id="IPR011989">
    <property type="entry name" value="ARM-like"/>
</dbReference>
<dbReference type="SUPFAM" id="SSF48371">
    <property type="entry name" value="ARM repeat"/>
    <property type="match status" value="1"/>
</dbReference>